<dbReference type="EMBL" id="FPLD01000051">
    <property type="protein sequence ID" value="SGY96081.1"/>
    <property type="molecule type" value="Genomic_DNA"/>
</dbReference>
<protein>
    <submittedName>
        <fullName evidence="1">Uncharacterized protein</fullName>
    </submittedName>
</protein>
<organism evidence="1 2">
    <name type="scientific">Moritella viscosa</name>
    <dbReference type="NCBI Taxonomy" id="80854"/>
    <lineage>
        <taxon>Bacteria</taxon>
        <taxon>Pseudomonadati</taxon>
        <taxon>Pseudomonadota</taxon>
        <taxon>Gammaproteobacteria</taxon>
        <taxon>Alteromonadales</taxon>
        <taxon>Moritellaceae</taxon>
        <taxon>Moritella</taxon>
    </lineage>
</organism>
<accession>A0A1L0B2H8</accession>
<proteinExistence type="predicted"/>
<dbReference type="AlphaFoldDB" id="A0A1L0B2H8"/>
<name>A0A1L0B2H8_9GAMM</name>
<evidence type="ECO:0000313" key="2">
    <source>
        <dbReference type="Proteomes" id="UP000183794"/>
    </source>
</evidence>
<dbReference type="Proteomes" id="UP000183794">
    <property type="component" value="Unassembled WGS sequence"/>
</dbReference>
<sequence length="38" mass="4321">MLELSKAKLTIEYFDIIGEVIWSGRECKQLLSAATYIS</sequence>
<gene>
    <name evidence="1" type="ORF">NVI5450_1808</name>
</gene>
<reference evidence="1 2" key="1">
    <citation type="submission" date="2016-11" db="EMBL/GenBank/DDBJ databases">
        <authorList>
            <person name="Jaros S."/>
            <person name="Januszkiewicz K."/>
            <person name="Wedrychowicz H."/>
        </authorList>
    </citation>
    <scope>NUCLEOTIDE SEQUENCE [LARGE SCALE GENOMIC DNA]</scope>
    <source>
        <strain evidence="1">NVI 5450</strain>
    </source>
</reference>
<evidence type="ECO:0000313" key="1">
    <source>
        <dbReference type="EMBL" id="SGY96081.1"/>
    </source>
</evidence>